<dbReference type="Proteomes" id="UP000790787">
    <property type="component" value="Chromosome 23"/>
</dbReference>
<reference evidence="1" key="1">
    <citation type="journal article" date="2014" name="Nat. Commun.">
        <title>The tobacco genome sequence and its comparison with those of tomato and potato.</title>
        <authorList>
            <person name="Sierro N."/>
            <person name="Battey J.N."/>
            <person name="Ouadi S."/>
            <person name="Bakaher N."/>
            <person name="Bovet L."/>
            <person name="Willig A."/>
            <person name="Goepfert S."/>
            <person name="Peitsch M.C."/>
            <person name="Ivanov N.V."/>
        </authorList>
    </citation>
    <scope>NUCLEOTIDE SEQUENCE [LARGE SCALE GENOMIC DNA]</scope>
</reference>
<evidence type="ECO:0000313" key="2">
    <source>
        <dbReference type="RefSeq" id="XP_075101634.1"/>
    </source>
</evidence>
<proteinExistence type="predicted"/>
<accession>A0AC58TWQ0</accession>
<name>A0AC58TWQ0_TOBAC</name>
<sequence length="223" mass="24937">MGSVIGDVISNSPSNGFASFSLDLSHPFYIHLSDNLGGQLVSVLFSGCGFILWRNNMLTSLSAKNKISLLDGRVNQPTPDYPYYPYWERCNDMVKAWITNSVSRKIAASVMCFKTTKEVWKDVNERFGQSNGSKYIEIQREINSTAQGSSDITSYFPKMRSLWDELNSSYVGPVCSCGALPKFIEDQQLFQFLNGLNESYITVKSGIMLMNSLPPISKAYSLL</sequence>
<keyword evidence="1" id="KW-1185">Reference proteome</keyword>
<gene>
    <name evidence="2" type="primary">LOC142177072</name>
</gene>
<dbReference type="RefSeq" id="XP_075101634.1">
    <property type="nucleotide sequence ID" value="XM_075245533.1"/>
</dbReference>
<organism evidence="1 2">
    <name type="scientific">Nicotiana tabacum</name>
    <name type="common">Common tobacco</name>
    <dbReference type="NCBI Taxonomy" id="4097"/>
    <lineage>
        <taxon>Eukaryota</taxon>
        <taxon>Viridiplantae</taxon>
        <taxon>Streptophyta</taxon>
        <taxon>Embryophyta</taxon>
        <taxon>Tracheophyta</taxon>
        <taxon>Spermatophyta</taxon>
        <taxon>Magnoliopsida</taxon>
        <taxon>eudicotyledons</taxon>
        <taxon>Gunneridae</taxon>
        <taxon>Pentapetalae</taxon>
        <taxon>asterids</taxon>
        <taxon>lamiids</taxon>
        <taxon>Solanales</taxon>
        <taxon>Solanaceae</taxon>
        <taxon>Nicotianoideae</taxon>
        <taxon>Nicotianeae</taxon>
        <taxon>Nicotiana</taxon>
    </lineage>
</organism>
<evidence type="ECO:0000313" key="1">
    <source>
        <dbReference type="Proteomes" id="UP000790787"/>
    </source>
</evidence>
<protein>
    <submittedName>
        <fullName evidence="2">Uncharacterized protein LOC142177072</fullName>
    </submittedName>
</protein>
<reference evidence="2" key="2">
    <citation type="submission" date="2025-08" db="UniProtKB">
        <authorList>
            <consortium name="RefSeq"/>
        </authorList>
    </citation>
    <scope>IDENTIFICATION</scope>
    <source>
        <tissue evidence="2">Leaf</tissue>
    </source>
</reference>